<evidence type="ECO:0000313" key="11">
    <source>
        <dbReference type="EMBL" id="RMX40298.1"/>
    </source>
</evidence>
<evidence type="ECO:0000256" key="9">
    <source>
        <dbReference type="SAM" id="Phobius"/>
    </source>
</evidence>
<dbReference type="PROSITE" id="PS00889">
    <property type="entry name" value="CNMP_BINDING_2"/>
    <property type="match status" value="1"/>
</dbReference>
<dbReference type="GO" id="GO:0044877">
    <property type="term" value="F:protein-containing complex binding"/>
    <property type="evidence" value="ECO:0007669"/>
    <property type="project" value="TreeGrafter"/>
</dbReference>
<comment type="subcellular location">
    <subcellularLocation>
        <location evidence="1">Membrane</location>
        <topology evidence="1">Multi-pass membrane protein</topology>
    </subcellularLocation>
</comment>
<dbReference type="FunFam" id="2.60.120.10:FF:000002">
    <property type="entry name" value="Cyclic nucleotide gated channel alpha 1a"/>
    <property type="match status" value="1"/>
</dbReference>
<dbReference type="PROSITE" id="PS00888">
    <property type="entry name" value="CNMP_BINDING_1"/>
    <property type="match status" value="1"/>
</dbReference>
<comment type="caution">
    <text evidence="11">The sequence shown here is derived from an EMBL/GenBank/DDBJ whole genome shotgun (WGS) entry which is preliminary data.</text>
</comment>
<dbReference type="SUPFAM" id="SSF81324">
    <property type="entry name" value="Voltage-gated potassium channels"/>
    <property type="match status" value="1"/>
</dbReference>
<dbReference type="GO" id="GO:0017071">
    <property type="term" value="C:intracellular cyclic nucleotide activated cation channel complex"/>
    <property type="evidence" value="ECO:0007669"/>
    <property type="project" value="TreeGrafter"/>
</dbReference>
<evidence type="ECO:0000256" key="5">
    <source>
        <dbReference type="ARBA" id="ARBA00023065"/>
    </source>
</evidence>
<proteinExistence type="predicted"/>
<dbReference type="Gene3D" id="1.10.287.70">
    <property type="match status" value="1"/>
</dbReference>
<dbReference type="InterPro" id="IPR005821">
    <property type="entry name" value="Ion_trans_dom"/>
</dbReference>
<dbReference type="FunFam" id="1.10.287.630:FF:000001">
    <property type="entry name" value="Cyclic nucleotide-gated channel alpha 3"/>
    <property type="match status" value="1"/>
</dbReference>
<evidence type="ECO:0000256" key="6">
    <source>
        <dbReference type="ARBA" id="ARBA00023136"/>
    </source>
</evidence>
<gene>
    <name evidence="11" type="ORF">pdam_00008678</name>
</gene>
<dbReference type="SMART" id="SM00100">
    <property type="entry name" value="cNMP"/>
    <property type="match status" value="1"/>
</dbReference>
<feature type="transmembrane region" description="Helical" evidence="9">
    <location>
        <begin position="249"/>
        <end position="267"/>
    </location>
</feature>
<accession>A0A3M6TG21</accession>
<evidence type="ECO:0000256" key="2">
    <source>
        <dbReference type="ARBA" id="ARBA00022448"/>
    </source>
</evidence>
<dbReference type="PANTHER" id="PTHR45638:SF11">
    <property type="entry name" value="CYCLIC NUCLEOTIDE-GATED CATION CHANNEL SUBUNIT A"/>
    <property type="match status" value="1"/>
</dbReference>
<dbReference type="Gene3D" id="2.60.120.10">
    <property type="entry name" value="Jelly Rolls"/>
    <property type="match status" value="1"/>
</dbReference>
<dbReference type="Gene3D" id="1.10.287.630">
    <property type="entry name" value="Helix hairpin bin"/>
    <property type="match status" value="1"/>
</dbReference>
<evidence type="ECO:0000256" key="7">
    <source>
        <dbReference type="ARBA" id="ARBA00023286"/>
    </source>
</evidence>
<dbReference type="InterPro" id="IPR018490">
    <property type="entry name" value="cNMP-bd_dom_sf"/>
</dbReference>
<dbReference type="CDD" id="cd00038">
    <property type="entry name" value="CAP_ED"/>
    <property type="match status" value="1"/>
</dbReference>
<dbReference type="Pfam" id="PF00027">
    <property type="entry name" value="cNMP_binding"/>
    <property type="match status" value="1"/>
</dbReference>
<dbReference type="STRING" id="46731.A0A3M6TG21"/>
<dbReference type="OrthoDB" id="421226at2759"/>
<dbReference type="Pfam" id="PF00520">
    <property type="entry name" value="Ion_trans"/>
    <property type="match status" value="1"/>
</dbReference>
<feature type="domain" description="Cyclic nucleotide-binding" evidence="10">
    <location>
        <begin position="471"/>
        <end position="583"/>
    </location>
</feature>
<dbReference type="InterPro" id="IPR050866">
    <property type="entry name" value="CNG_cation_channel"/>
</dbReference>
<keyword evidence="2" id="KW-0813">Transport</keyword>
<evidence type="ECO:0000256" key="1">
    <source>
        <dbReference type="ARBA" id="ARBA00004141"/>
    </source>
</evidence>
<name>A0A3M6TG21_POCDA</name>
<keyword evidence="8" id="KW-0407">Ion channel</keyword>
<dbReference type="GO" id="GO:0005886">
    <property type="term" value="C:plasma membrane"/>
    <property type="evidence" value="ECO:0007669"/>
    <property type="project" value="TreeGrafter"/>
</dbReference>
<dbReference type="InterPro" id="IPR018488">
    <property type="entry name" value="cNMP-bd_CS"/>
</dbReference>
<dbReference type="Proteomes" id="UP000275408">
    <property type="component" value="Unassembled WGS sequence"/>
</dbReference>
<keyword evidence="5" id="KW-0406">Ion transport</keyword>
<dbReference type="InterPro" id="IPR014710">
    <property type="entry name" value="RmlC-like_jellyroll"/>
</dbReference>
<feature type="transmembrane region" description="Helical" evidence="9">
    <location>
        <begin position="288"/>
        <end position="312"/>
    </location>
</feature>
<evidence type="ECO:0000256" key="8">
    <source>
        <dbReference type="ARBA" id="ARBA00023303"/>
    </source>
</evidence>
<organism evidence="11 12">
    <name type="scientific">Pocillopora damicornis</name>
    <name type="common">Cauliflower coral</name>
    <name type="synonym">Millepora damicornis</name>
    <dbReference type="NCBI Taxonomy" id="46731"/>
    <lineage>
        <taxon>Eukaryota</taxon>
        <taxon>Metazoa</taxon>
        <taxon>Cnidaria</taxon>
        <taxon>Anthozoa</taxon>
        <taxon>Hexacorallia</taxon>
        <taxon>Scleractinia</taxon>
        <taxon>Astrocoeniina</taxon>
        <taxon>Pocilloporidae</taxon>
        <taxon>Pocillopora</taxon>
    </lineage>
</organism>
<keyword evidence="7" id="KW-1071">Ligand-gated ion channel</keyword>
<evidence type="ECO:0000256" key="4">
    <source>
        <dbReference type="ARBA" id="ARBA00022989"/>
    </source>
</evidence>
<keyword evidence="12" id="KW-1185">Reference proteome</keyword>
<dbReference type="AlphaFoldDB" id="A0A3M6TG21"/>
<evidence type="ECO:0000259" key="10">
    <source>
        <dbReference type="PROSITE" id="PS50042"/>
    </source>
</evidence>
<keyword evidence="6 9" id="KW-0472">Membrane</keyword>
<dbReference type="OMA" id="YFGLDYP"/>
<feature type="transmembrane region" description="Helical" evidence="9">
    <location>
        <begin position="366"/>
        <end position="389"/>
    </location>
</feature>
<protein>
    <recommendedName>
        <fullName evidence="10">Cyclic nucleotide-binding domain-containing protein</fullName>
    </recommendedName>
</protein>
<feature type="transmembrane region" description="Helical" evidence="9">
    <location>
        <begin position="188"/>
        <end position="210"/>
    </location>
</feature>
<dbReference type="FunFam" id="1.10.287.70:FF:000072">
    <property type="entry name" value="Cyclic nucleotide gated channel beta 3"/>
    <property type="match status" value="1"/>
</dbReference>
<evidence type="ECO:0000256" key="3">
    <source>
        <dbReference type="ARBA" id="ARBA00022692"/>
    </source>
</evidence>
<sequence length="597" mass="68368">MEQTVKVFVSPAMNSSEFLDSVTTESTGNEEVSAEKDEDVFNQELQALENADDKEDEDVHEVFRTAAEGIGNNEVHANKESNEKSSGSAMVHVAKTLQLASSWLNKTRAKRTENTPRVDSFLEKLEMAGPSHVTRNSRKLDSSASSIVIDPSGSLHYCWLIIVTISVLYNWIFIIARTAFLDLQINTLSLWLTLDYLSDIIYIVDMVIQFKTGFMERGLLVRDPKQLHRNYTKKIIFKLDCLSIIPLDLFYFEVGINSVALRFNRLLRLHRLLELRATIETISRFPNFLRLCSLIAMVLLIFHWNACFYFLLSKWIGFGSDTWVYPDLTSPGFDSLTRQYLFSLYWSSRMLTTGETENPPQTDVELFFVTVDLTVGFLVFAAIVGQFGSMITHMLHVRREFLAQADAVKQYLVFHEIDDDLQKRVVSWFNYMWGTKKSSLDRDNVLSKLPHPLRTEIAVQVHLETLKRVQVFADVEPGLLKEIVLKLRSQVYSPGDFICRKGEPGKEMYLVSSGRLQVVQDDQETVIATLNEGSYFGEISILNLSNTGNRRTANVRSEGYSELLCLSKEDLLEALTEYPEARKLLEIRGRRLLRRSR</sequence>
<keyword evidence="4 9" id="KW-1133">Transmembrane helix</keyword>
<dbReference type="PROSITE" id="PS50042">
    <property type="entry name" value="CNMP_BINDING_3"/>
    <property type="match status" value="1"/>
</dbReference>
<dbReference type="SUPFAM" id="SSF51206">
    <property type="entry name" value="cAMP-binding domain-like"/>
    <property type="match status" value="1"/>
</dbReference>
<evidence type="ECO:0000313" key="12">
    <source>
        <dbReference type="Proteomes" id="UP000275408"/>
    </source>
</evidence>
<reference evidence="11 12" key="1">
    <citation type="journal article" date="2018" name="Sci. Rep.">
        <title>Comparative analysis of the Pocillopora damicornis genome highlights role of immune system in coral evolution.</title>
        <authorList>
            <person name="Cunning R."/>
            <person name="Bay R.A."/>
            <person name="Gillette P."/>
            <person name="Baker A.C."/>
            <person name="Traylor-Knowles N."/>
        </authorList>
    </citation>
    <scope>NUCLEOTIDE SEQUENCE [LARGE SCALE GENOMIC DNA]</scope>
    <source>
        <strain evidence="11">RSMAS</strain>
        <tissue evidence="11">Whole animal</tissue>
    </source>
</reference>
<dbReference type="GO" id="GO:0005223">
    <property type="term" value="F:intracellularly cGMP-activated cation channel activity"/>
    <property type="evidence" value="ECO:0007669"/>
    <property type="project" value="TreeGrafter"/>
</dbReference>
<keyword evidence="3 9" id="KW-0812">Transmembrane</keyword>
<dbReference type="EMBL" id="RCHS01003667">
    <property type="protein sequence ID" value="RMX40298.1"/>
    <property type="molecule type" value="Genomic_DNA"/>
</dbReference>
<dbReference type="InterPro" id="IPR000595">
    <property type="entry name" value="cNMP-bd_dom"/>
</dbReference>
<dbReference type="PANTHER" id="PTHR45638">
    <property type="entry name" value="CYCLIC NUCLEOTIDE-GATED CATION CHANNEL SUBUNIT A"/>
    <property type="match status" value="1"/>
</dbReference>
<feature type="transmembrane region" description="Helical" evidence="9">
    <location>
        <begin position="154"/>
        <end position="176"/>
    </location>
</feature>